<protein>
    <submittedName>
        <fullName evidence="1">Uncharacterized protein</fullName>
    </submittedName>
</protein>
<keyword evidence="2" id="KW-1185">Reference proteome</keyword>
<dbReference type="RefSeq" id="WP_099557223.1">
    <property type="nucleotide sequence ID" value="NZ_LT960614.1"/>
</dbReference>
<organism evidence="1 2">
    <name type="scientific">Hartmannibacter diazotrophicus</name>
    <dbReference type="NCBI Taxonomy" id="1482074"/>
    <lineage>
        <taxon>Bacteria</taxon>
        <taxon>Pseudomonadati</taxon>
        <taxon>Pseudomonadota</taxon>
        <taxon>Alphaproteobacteria</taxon>
        <taxon>Hyphomicrobiales</taxon>
        <taxon>Pleomorphomonadaceae</taxon>
        <taxon>Hartmannibacter</taxon>
    </lineage>
</organism>
<dbReference type="OrthoDB" id="7985035at2"/>
<reference evidence="2" key="1">
    <citation type="submission" date="2017-09" db="EMBL/GenBank/DDBJ databases">
        <title>Genome sequence of Nannocystis excedens DSM 71.</title>
        <authorList>
            <person name="Blom J."/>
        </authorList>
    </citation>
    <scope>NUCLEOTIDE SEQUENCE [LARGE SCALE GENOMIC DNA]</scope>
    <source>
        <strain evidence="2">type strain: E19</strain>
    </source>
</reference>
<name>A0A2C9D985_9HYPH</name>
<proteinExistence type="predicted"/>
<accession>A0A2C9D985</accession>
<dbReference type="Proteomes" id="UP000223606">
    <property type="component" value="Chromosome 1"/>
</dbReference>
<dbReference type="EMBL" id="LT960614">
    <property type="protein sequence ID" value="SON56894.1"/>
    <property type="molecule type" value="Genomic_DNA"/>
</dbReference>
<dbReference type="AlphaFoldDB" id="A0A2C9D985"/>
<evidence type="ECO:0000313" key="2">
    <source>
        <dbReference type="Proteomes" id="UP000223606"/>
    </source>
</evidence>
<sequence length="471" mass="51121">MQSLSHQIDEQTKTDVVDIADLRRLTEGQTLRLVQALAGTAAGRHDGACLVAAHALHMLALVGPETAADRGDFLVECCLDPRVSGRSALTSRLSGLMRENETDGADTASFALPGLAFRLTSRQIAEALAFVHFLLVADGLQFFADVKTALDEIETGESRLETSVQTMTRALGRVVYAYRMAHFPEQDLMRRNGALAAYVLTQEGGEKGFSRASDAVILGAWLHLVDNGERTLFETVARRCLQLERAIRERRTRSRVHADQALDVIGDLADGDGLSTGPDETDLGPAGWIAEIPDSPKVLTGPERDLLTGILSLAPLHRDRTLTVLRSQVFSSFQDRLARQLGQQPGKAPKSLQPDRDYAAQLAASNAVLGHLVNVAVLLVEASNGPDGESGVSLPKRQRIRREGFDAPLDEIAAALAPSRSAIAQVIGELRHFNETASAHCGRHAEDLPIFTEAFHRLFSVLEKTDDLHCL</sequence>
<dbReference type="KEGG" id="hdi:HDIA_3353"/>
<evidence type="ECO:0000313" key="1">
    <source>
        <dbReference type="EMBL" id="SON56894.1"/>
    </source>
</evidence>
<gene>
    <name evidence="1" type="ORF">HDIA_3353</name>
</gene>